<keyword evidence="4" id="KW-1015">Disulfide bond</keyword>
<dbReference type="AlphaFoldDB" id="A0A9W9YEA2"/>
<dbReference type="InterPro" id="IPR001759">
    <property type="entry name" value="PTX_dom"/>
</dbReference>
<evidence type="ECO:0000256" key="6">
    <source>
        <dbReference type="PROSITE-ProRule" id="PRU01172"/>
    </source>
</evidence>
<comment type="caution">
    <text evidence="6">Lacks conserved residue(s) required for the propagation of feature annotation.</text>
</comment>
<name>A0A9W9YEA2_9CNID</name>
<keyword evidence="9" id="KW-1185">Reference proteome</keyword>
<dbReference type="EMBL" id="MU827782">
    <property type="protein sequence ID" value="KAJ7336626.1"/>
    <property type="molecule type" value="Genomic_DNA"/>
</dbReference>
<evidence type="ECO:0000313" key="8">
    <source>
        <dbReference type="EMBL" id="KAJ7336626.1"/>
    </source>
</evidence>
<dbReference type="Proteomes" id="UP001163046">
    <property type="component" value="Unassembled WGS sequence"/>
</dbReference>
<dbReference type="PANTHER" id="PTHR19277:SF125">
    <property type="entry name" value="B6"/>
    <property type="match status" value="1"/>
</dbReference>
<evidence type="ECO:0000256" key="4">
    <source>
        <dbReference type="ARBA" id="ARBA00023157"/>
    </source>
</evidence>
<sequence length="255" mass="28232">MAPHLCDMGKTSGSWKFYKDGDMKGEGTLKRGHTIGEGGTLVLGQDQDSVGGDFEADQSFQGMLSNVNVWDEMLSPTRITEMATSCLLDEWNARNVYKWRNFLNEAETKLVKTIFLSATGNNQTSISAFNGLWHHICVTWEKTSGSWKFYKDGDMKGEGTLKKGYTIGEGGTLVLGQDQDSVGGDFEADQSFQGMLSNVNVWDQVLTADQVEKMSRSCILDEATDRKVYKWLDFVREGGATLVKPSPCETLGMSK</sequence>
<comment type="caution">
    <text evidence="8">The sequence shown here is derived from an EMBL/GenBank/DDBJ whole genome shotgun (WGS) entry which is preliminary data.</text>
</comment>
<dbReference type="SUPFAM" id="SSF49899">
    <property type="entry name" value="Concanavalin A-like lectins/glucanases"/>
    <property type="match status" value="2"/>
</dbReference>
<reference evidence="8" key="1">
    <citation type="submission" date="2023-01" db="EMBL/GenBank/DDBJ databases">
        <title>Genome assembly of the deep-sea coral Lophelia pertusa.</title>
        <authorList>
            <person name="Herrera S."/>
            <person name="Cordes E."/>
        </authorList>
    </citation>
    <scope>NUCLEOTIDE SEQUENCE</scope>
    <source>
        <strain evidence="8">USNM1676648</strain>
        <tissue evidence="8">Polyp</tissue>
    </source>
</reference>
<evidence type="ECO:0000313" key="9">
    <source>
        <dbReference type="Proteomes" id="UP001163046"/>
    </source>
</evidence>
<evidence type="ECO:0000259" key="7">
    <source>
        <dbReference type="PROSITE" id="PS51828"/>
    </source>
</evidence>
<protein>
    <recommendedName>
        <fullName evidence="7">Pentraxin (PTX) domain-containing protein</fullName>
    </recommendedName>
</protein>
<feature type="domain" description="Pentraxin (PTX)" evidence="7">
    <location>
        <begin position="37"/>
        <end position="249"/>
    </location>
</feature>
<dbReference type="PANTHER" id="PTHR19277">
    <property type="entry name" value="PENTRAXIN"/>
    <property type="match status" value="1"/>
</dbReference>
<dbReference type="InterPro" id="IPR013320">
    <property type="entry name" value="ConA-like_dom_sf"/>
</dbReference>
<dbReference type="PROSITE" id="PS51828">
    <property type="entry name" value="PTX_2"/>
    <property type="match status" value="1"/>
</dbReference>
<evidence type="ECO:0000256" key="3">
    <source>
        <dbReference type="ARBA" id="ARBA00022837"/>
    </source>
</evidence>
<dbReference type="InterPro" id="IPR051360">
    <property type="entry name" value="Neuronal_Pentraxin_Related"/>
</dbReference>
<evidence type="ECO:0000256" key="1">
    <source>
        <dbReference type="ARBA" id="ARBA00001913"/>
    </source>
</evidence>
<keyword evidence="2" id="KW-0479">Metal-binding</keyword>
<comment type="cofactor">
    <cofactor evidence="1">
        <name>Ca(2+)</name>
        <dbReference type="ChEBI" id="CHEBI:29108"/>
    </cofactor>
</comment>
<proteinExistence type="predicted"/>
<dbReference type="OrthoDB" id="547680at2759"/>
<organism evidence="8 9">
    <name type="scientific">Desmophyllum pertusum</name>
    <dbReference type="NCBI Taxonomy" id="174260"/>
    <lineage>
        <taxon>Eukaryota</taxon>
        <taxon>Metazoa</taxon>
        <taxon>Cnidaria</taxon>
        <taxon>Anthozoa</taxon>
        <taxon>Hexacorallia</taxon>
        <taxon>Scleractinia</taxon>
        <taxon>Caryophylliina</taxon>
        <taxon>Caryophylliidae</taxon>
        <taxon>Desmophyllum</taxon>
    </lineage>
</organism>
<evidence type="ECO:0000256" key="5">
    <source>
        <dbReference type="ARBA" id="ARBA00023180"/>
    </source>
</evidence>
<gene>
    <name evidence="8" type="ORF">OS493_011846</name>
</gene>
<dbReference type="GO" id="GO:0046872">
    <property type="term" value="F:metal ion binding"/>
    <property type="evidence" value="ECO:0007669"/>
    <property type="project" value="UniProtKB-KW"/>
</dbReference>
<evidence type="ECO:0000256" key="2">
    <source>
        <dbReference type="ARBA" id="ARBA00022723"/>
    </source>
</evidence>
<dbReference type="Gene3D" id="2.60.120.200">
    <property type="match status" value="2"/>
</dbReference>
<keyword evidence="5" id="KW-0325">Glycoprotein</keyword>
<accession>A0A9W9YEA2</accession>
<dbReference type="PRINTS" id="PR00895">
    <property type="entry name" value="PENTAXIN"/>
</dbReference>
<dbReference type="SMART" id="SM00159">
    <property type="entry name" value="PTX"/>
    <property type="match status" value="1"/>
</dbReference>
<dbReference type="Pfam" id="PF00354">
    <property type="entry name" value="Pentaxin"/>
    <property type="match status" value="2"/>
</dbReference>
<keyword evidence="3" id="KW-0106">Calcium</keyword>